<dbReference type="PANTHER" id="PTHR31131:SF12">
    <property type="entry name" value="PROTEIN CASTOR3P-RELATED"/>
    <property type="match status" value="1"/>
</dbReference>
<sequence length="127" mass="14064">CKFFSLTKTPEDYSIIVNEEGFLELPSSEHLRVADATWLALNVVSSTGSFSSFQPIGMTKIVKSAIVPLADQNISVSMLSTYQMDFILVHEKDLPFITHILSSEFTTLCSSIARHWQLRTSASCTAS</sequence>
<evidence type="ECO:0000259" key="2">
    <source>
        <dbReference type="Pfam" id="PF13840"/>
    </source>
</evidence>
<dbReference type="FunFam" id="3.30.2130.10:FF:000003">
    <property type="entry name" value="Cytosolic arginine sensor for mTORC1 subunit 1"/>
    <property type="match status" value="1"/>
</dbReference>
<comment type="caution">
    <text evidence="4">The sequence shown here is derived from an EMBL/GenBank/DDBJ whole genome shotgun (WGS) entry which is preliminary data.</text>
</comment>
<name>A0A5J5MHS9_MUNRE</name>
<dbReference type="InterPro" id="IPR045865">
    <property type="entry name" value="ACT-like_dom_sf"/>
</dbReference>
<dbReference type="GO" id="GO:1904262">
    <property type="term" value="P:negative regulation of TORC1 signaling"/>
    <property type="evidence" value="ECO:0007669"/>
    <property type="project" value="TreeGrafter"/>
</dbReference>
<dbReference type="InterPro" id="IPR026249">
    <property type="entry name" value="CASTOR_fam"/>
</dbReference>
<dbReference type="Pfam" id="PF18700">
    <property type="entry name" value="Castor1_N"/>
    <property type="match status" value="1"/>
</dbReference>
<protein>
    <recommendedName>
        <fullName evidence="6">CASTOR ACT domain-containing protein</fullName>
    </recommendedName>
</protein>
<organism evidence="4 5">
    <name type="scientific">Muntiacus reevesi</name>
    <name type="common">Reeves' muntjac</name>
    <name type="synonym">Cervus reevesi</name>
    <dbReference type="NCBI Taxonomy" id="9886"/>
    <lineage>
        <taxon>Eukaryota</taxon>
        <taxon>Metazoa</taxon>
        <taxon>Chordata</taxon>
        <taxon>Craniata</taxon>
        <taxon>Vertebrata</taxon>
        <taxon>Euteleostomi</taxon>
        <taxon>Mammalia</taxon>
        <taxon>Eutheria</taxon>
        <taxon>Laurasiatheria</taxon>
        <taxon>Artiodactyla</taxon>
        <taxon>Ruminantia</taxon>
        <taxon>Pecora</taxon>
        <taxon>Cervidae</taxon>
        <taxon>Muntiacinae</taxon>
        <taxon>Muntiacus</taxon>
    </lineage>
</organism>
<accession>A0A5J5MHS9</accession>
<dbReference type="EMBL" id="VCEB01000003">
    <property type="protein sequence ID" value="KAB0379709.1"/>
    <property type="molecule type" value="Genomic_DNA"/>
</dbReference>
<evidence type="ECO:0008006" key="6">
    <source>
        <dbReference type="Google" id="ProtNLM"/>
    </source>
</evidence>
<dbReference type="InterPro" id="IPR027795">
    <property type="entry name" value="CASTOR_ACT_dom"/>
</dbReference>
<dbReference type="PANTHER" id="PTHR31131">
    <property type="entry name" value="CHROMOSOME 1, WHOLE GENOME SHOTGUN SEQUENCE"/>
    <property type="match status" value="1"/>
</dbReference>
<evidence type="ECO:0000313" key="5">
    <source>
        <dbReference type="Proteomes" id="UP000326062"/>
    </source>
</evidence>
<feature type="domain" description="CASTOR1 N-terminal" evidence="3">
    <location>
        <begin position="1"/>
        <end position="31"/>
    </location>
</feature>
<dbReference type="PRINTS" id="PR02078">
    <property type="entry name" value="GATSLIKEFMLY"/>
</dbReference>
<dbReference type="Proteomes" id="UP000326062">
    <property type="component" value="Chromosome 3"/>
</dbReference>
<feature type="non-terminal residue" evidence="4">
    <location>
        <position position="1"/>
    </location>
</feature>
<dbReference type="Pfam" id="PF13840">
    <property type="entry name" value="ACT_7"/>
    <property type="match status" value="1"/>
</dbReference>
<keyword evidence="5" id="KW-1185">Reference proteome</keyword>
<dbReference type="SUPFAM" id="SSF55021">
    <property type="entry name" value="ACT-like"/>
    <property type="match status" value="1"/>
</dbReference>
<dbReference type="AlphaFoldDB" id="A0A5J5MHS9"/>
<evidence type="ECO:0000259" key="3">
    <source>
        <dbReference type="Pfam" id="PF18700"/>
    </source>
</evidence>
<evidence type="ECO:0000313" key="4">
    <source>
        <dbReference type="EMBL" id="KAB0379709.1"/>
    </source>
</evidence>
<gene>
    <name evidence="4" type="ORF">FD755_007493</name>
</gene>
<evidence type="ECO:0000256" key="1">
    <source>
        <dbReference type="ARBA" id="ARBA00006827"/>
    </source>
</evidence>
<dbReference type="InterPro" id="IPR040778">
    <property type="entry name" value="CASTOR1_N"/>
</dbReference>
<comment type="similarity">
    <text evidence="1">Belongs to the GATS family.</text>
</comment>
<proteinExistence type="inferred from homology"/>
<dbReference type="InterPro" id="IPR051719">
    <property type="entry name" value="CASTOR_mTORC1"/>
</dbReference>
<dbReference type="Gene3D" id="3.30.2130.10">
    <property type="entry name" value="VC0802-like"/>
    <property type="match status" value="1"/>
</dbReference>
<feature type="domain" description="CASTOR ACT" evidence="2">
    <location>
        <begin position="35"/>
        <end position="102"/>
    </location>
</feature>
<reference evidence="4 5" key="1">
    <citation type="submission" date="2019-06" db="EMBL/GenBank/DDBJ databases">
        <title>Discovery of a novel chromosome fission-fusion reversal in muntjac.</title>
        <authorList>
            <person name="Mudd A.B."/>
            <person name="Bredeson J.V."/>
            <person name="Baum R."/>
            <person name="Hockemeyer D."/>
            <person name="Rokhsar D.S."/>
        </authorList>
    </citation>
    <scope>NUCLEOTIDE SEQUENCE [LARGE SCALE GENOMIC DNA]</scope>
    <source>
        <strain evidence="4">UCam_UCB_Mr</strain>
        <tissue evidence="4">Fibroblast cell line</tissue>
    </source>
</reference>